<dbReference type="GO" id="GO:0004198">
    <property type="term" value="F:calcium-dependent cysteine-type endopeptidase activity"/>
    <property type="evidence" value="ECO:0007669"/>
    <property type="project" value="InterPro"/>
</dbReference>
<evidence type="ECO:0000256" key="4">
    <source>
        <dbReference type="ARBA" id="ARBA00022807"/>
    </source>
</evidence>
<evidence type="ECO:0000256" key="1">
    <source>
        <dbReference type="ARBA" id="ARBA00007623"/>
    </source>
</evidence>
<comment type="caution">
    <text evidence="5">Lacks conserved residue(s) required for the propagation of feature annotation.</text>
</comment>
<evidence type="ECO:0000259" key="7">
    <source>
        <dbReference type="PROSITE" id="PS50203"/>
    </source>
</evidence>
<dbReference type="PROSITE" id="PS50203">
    <property type="entry name" value="CALPAIN_CAT"/>
    <property type="match status" value="1"/>
</dbReference>
<feature type="compositionally biased region" description="Basic and acidic residues" evidence="6">
    <location>
        <begin position="13"/>
        <end position="22"/>
    </location>
</feature>
<sequence>MKRLFKAFKKLKPGEKPLKDPEFPADYSSVHAGQDDEHQAHSTSGRYHSKPLVWLRPHEMTGNGTALLFEVGDVNVGSGFNANVRGQSANYCLLLCLARIGNRQDLLHSVIPPGQTLHGKNYDGSVRFIFRQFGQEFELTIDDRLPTINGELAFSGTHRGQFWLCLLEKAFAKLFGSYEDVPTCASLELLPLLTGGVCEEIYVREIKVDDLLKILQSALKRELIVEAFCARNESSDDAEKCMKKLPNLPPGGHYIISGTAQVPRDGSSIDVVKILDYRRALLDQEYTRLSSDWYQLQANATEEI</sequence>
<protein>
    <recommendedName>
        <fullName evidence="7">Calpain catalytic domain-containing protein</fullName>
    </recommendedName>
</protein>
<organism evidence="8 9">
    <name type="scientific">Macrostomum lignano</name>
    <dbReference type="NCBI Taxonomy" id="282301"/>
    <lineage>
        <taxon>Eukaryota</taxon>
        <taxon>Metazoa</taxon>
        <taxon>Spiralia</taxon>
        <taxon>Lophotrochozoa</taxon>
        <taxon>Platyhelminthes</taxon>
        <taxon>Rhabditophora</taxon>
        <taxon>Macrostomorpha</taxon>
        <taxon>Macrostomida</taxon>
        <taxon>Macrostomidae</taxon>
        <taxon>Macrostomum</taxon>
    </lineage>
</organism>
<dbReference type="PRINTS" id="PR00704">
    <property type="entry name" value="CALPAIN"/>
</dbReference>
<accession>A0A267DE03</accession>
<dbReference type="Pfam" id="PF00648">
    <property type="entry name" value="Peptidase_C2"/>
    <property type="match status" value="1"/>
</dbReference>
<name>A0A267DE03_9PLAT</name>
<keyword evidence="2" id="KW-0645">Protease</keyword>
<dbReference type="PANTHER" id="PTHR10183:SF379">
    <property type="entry name" value="CALPAIN-5"/>
    <property type="match status" value="1"/>
</dbReference>
<dbReference type="GO" id="GO:0006508">
    <property type="term" value="P:proteolysis"/>
    <property type="evidence" value="ECO:0007669"/>
    <property type="project" value="UniProtKB-KW"/>
</dbReference>
<comment type="similarity">
    <text evidence="1">Belongs to the peptidase C2 family.</text>
</comment>
<dbReference type="InterPro" id="IPR038765">
    <property type="entry name" value="Papain-like_cys_pep_sf"/>
</dbReference>
<feature type="region of interest" description="Disordered" evidence="6">
    <location>
        <begin position="13"/>
        <end position="45"/>
    </location>
</feature>
<comment type="caution">
    <text evidence="8">The sequence shown here is derived from an EMBL/GenBank/DDBJ whole genome shotgun (WGS) entry which is preliminary data.</text>
</comment>
<dbReference type="EMBL" id="NIVC01004424">
    <property type="protein sequence ID" value="PAA47513.1"/>
    <property type="molecule type" value="Genomic_DNA"/>
</dbReference>
<dbReference type="SUPFAM" id="SSF54001">
    <property type="entry name" value="Cysteine proteinases"/>
    <property type="match status" value="1"/>
</dbReference>
<evidence type="ECO:0000256" key="6">
    <source>
        <dbReference type="SAM" id="MobiDB-lite"/>
    </source>
</evidence>
<dbReference type="AlphaFoldDB" id="A0A267DE03"/>
<keyword evidence="9" id="KW-1185">Reference proteome</keyword>
<proteinExistence type="inferred from homology"/>
<evidence type="ECO:0000256" key="3">
    <source>
        <dbReference type="ARBA" id="ARBA00022801"/>
    </source>
</evidence>
<evidence type="ECO:0000256" key="5">
    <source>
        <dbReference type="PROSITE-ProRule" id="PRU00239"/>
    </source>
</evidence>
<dbReference type="GO" id="GO:0005737">
    <property type="term" value="C:cytoplasm"/>
    <property type="evidence" value="ECO:0007669"/>
    <property type="project" value="TreeGrafter"/>
</dbReference>
<dbReference type="InterPro" id="IPR001300">
    <property type="entry name" value="Peptidase_C2_calpain_cat"/>
</dbReference>
<dbReference type="Proteomes" id="UP000215902">
    <property type="component" value="Unassembled WGS sequence"/>
</dbReference>
<reference evidence="8 9" key="1">
    <citation type="submission" date="2017-06" db="EMBL/GenBank/DDBJ databases">
        <title>A platform for efficient transgenesis in Macrostomum lignano, a flatworm model organism for stem cell research.</title>
        <authorList>
            <person name="Berezikov E."/>
        </authorList>
    </citation>
    <scope>NUCLEOTIDE SEQUENCE [LARGE SCALE GENOMIC DNA]</scope>
    <source>
        <strain evidence="8">DV1</strain>
        <tissue evidence="8">Whole organism</tissue>
    </source>
</reference>
<feature type="domain" description="Calpain catalytic" evidence="7">
    <location>
        <begin position="17"/>
        <end position="304"/>
    </location>
</feature>
<dbReference type="PANTHER" id="PTHR10183">
    <property type="entry name" value="CALPAIN"/>
    <property type="match status" value="1"/>
</dbReference>
<dbReference type="OrthoDB" id="424753at2759"/>
<evidence type="ECO:0000256" key="2">
    <source>
        <dbReference type="ARBA" id="ARBA00022670"/>
    </source>
</evidence>
<dbReference type="InterPro" id="IPR022684">
    <property type="entry name" value="Calpain_cysteine_protease"/>
</dbReference>
<keyword evidence="4" id="KW-0788">Thiol protease</keyword>
<evidence type="ECO:0000313" key="8">
    <source>
        <dbReference type="EMBL" id="PAA47513.1"/>
    </source>
</evidence>
<dbReference type="STRING" id="282301.A0A267DE03"/>
<keyword evidence="3" id="KW-0378">Hydrolase</keyword>
<dbReference type="SMART" id="SM00230">
    <property type="entry name" value="CysPc"/>
    <property type="match status" value="1"/>
</dbReference>
<evidence type="ECO:0000313" key="9">
    <source>
        <dbReference type="Proteomes" id="UP000215902"/>
    </source>
</evidence>
<gene>
    <name evidence="8" type="ORF">BOX15_Mlig027602g3</name>
</gene>